<reference evidence="1 2" key="1">
    <citation type="submission" date="2024-03" db="EMBL/GenBank/DDBJ databases">
        <title>Human intestinal bacterial collection.</title>
        <authorList>
            <person name="Pauvert C."/>
            <person name="Hitch T.C.A."/>
            <person name="Clavel T."/>
        </authorList>
    </citation>
    <scope>NUCLEOTIDE SEQUENCE [LARGE SCALE GENOMIC DNA]</scope>
    <source>
        <strain evidence="1 2">CLA-AP-H29</strain>
    </source>
</reference>
<accession>A0ABV1E4U9</accession>
<gene>
    <name evidence="1" type="ORF">WMO64_02430</name>
</gene>
<evidence type="ECO:0000313" key="1">
    <source>
        <dbReference type="EMBL" id="MEQ2442321.1"/>
    </source>
</evidence>
<evidence type="ECO:0000313" key="2">
    <source>
        <dbReference type="Proteomes" id="UP001464378"/>
    </source>
</evidence>
<dbReference type="RefSeq" id="WP_349230883.1">
    <property type="nucleotide sequence ID" value="NZ_JBBMFK010000003.1"/>
</dbReference>
<keyword evidence="2" id="KW-1185">Reference proteome</keyword>
<name>A0ABV1E4U9_9FIRM</name>
<organism evidence="1 2">
    <name type="scientific">Pseudoflavonifractor intestinihominis</name>
    <dbReference type="NCBI Taxonomy" id="3133171"/>
    <lineage>
        <taxon>Bacteria</taxon>
        <taxon>Bacillati</taxon>
        <taxon>Bacillota</taxon>
        <taxon>Clostridia</taxon>
        <taxon>Eubacteriales</taxon>
        <taxon>Oscillospiraceae</taxon>
        <taxon>Pseudoflavonifractor</taxon>
    </lineage>
</organism>
<protein>
    <submittedName>
        <fullName evidence="1">Uncharacterized protein</fullName>
    </submittedName>
</protein>
<sequence length="96" mass="11035">MPEQYAYLCWTAYTLFPDMPVDAFYFHVEDTEIGIRGTITLLDYGQSAADVLQVAEYPLEKRAAHVLHQMKHWREHAKLCTVAEMVAAMGGEPKWM</sequence>
<comment type="caution">
    <text evidence="1">The sequence shown here is derived from an EMBL/GenBank/DDBJ whole genome shotgun (WGS) entry which is preliminary data.</text>
</comment>
<proteinExistence type="predicted"/>
<dbReference type="Proteomes" id="UP001464378">
    <property type="component" value="Unassembled WGS sequence"/>
</dbReference>
<dbReference type="EMBL" id="JBBMFK010000003">
    <property type="protein sequence ID" value="MEQ2442321.1"/>
    <property type="molecule type" value="Genomic_DNA"/>
</dbReference>